<reference evidence="3 4" key="1">
    <citation type="submission" date="2012-09" db="EMBL/GenBank/DDBJ databases">
        <title>Genome Sequence of alkane-degrading Bacterium Alcanivorax sp. 19-m-6.</title>
        <authorList>
            <person name="Lai Q."/>
            <person name="Shao Z."/>
        </authorList>
    </citation>
    <scope>NUCLEOTIDE SEQUENCE [LARGE SCALE GENOMIC DNA]</scope>
    <source>
        <strain evidence="3 4">19-m-6</strain>
    </source>
</reference>
<dbReference type="eggNOG" id="COG0394">
    <property type="taxonomic scope" value="Bacteria"/>
</dbReference>
<dbReference type="RefSeq" id="WP_035234881.1">
    <property type="nucleotide sequence ID" value="NZ_ARXV01000019.1"/>
</dbReference>
<name>A0A095SG37_9GAMM</name>
<proteinExistence type="predicted"/>
<sequence length="165" mass="17584">MQLQPLTILVLCTGNSCRSIIGEALINHLGEGRFRGLSAGSHPTGQVNPGALAVLARHDIFPENPGSKSMDDLEGEEIDLIITVCDSAAGEACPVWLGDTPKLHWGLPDPAHATGTDEEVAAAFEATYQQLEKRLQALFNVSLDSLNEKGLVACGEDIHQQMGDL</sequence>
<organism evidence="3 4">
    <name type="scientific">Alcanivorax nanhaiticus</name>
    <dbReference type="NCBI Taxonomy" id="1177154"/>
    <lineage>
        <taxon>Bacteria</taxon>
        <taxon>Pseudomonadati</taxon>
        <taxon>Pseudomonadota</taxon>
        <taxon>Gammaproteobacteria</taxon>
        <taxon>Oceanospirillales</taxon>
        <taxon>Alcanivoracaceae</taxon>
        <taxon>Alcanivorax</taxon>
    </lineage>
</organism>
<dbReference type="CDD" id="cd16345">
    <property type="entry name" value="LMWP_ArsC"/>
    <property type="match status" value="1"/>
</dbReference>
<dbReference type="Gene3D" id="3.40.50.2300">
    <property type="match status" value="1"/>
</dbReference>
<dbReference type="InterPro" id="IPR023485">
    <property type="entry name" value="Ptyr_pPase"/>
</dbReference>
<evidence type="ECO:0000313" key="3">
    <source>
        <dbReference type="EMBL" id="KGD63294.1"/>
    </source>
</evidence>
<dbReference type="PANTHER" id="PTHR43428">
    <property type="entry name" value="ARSENATE REDUCTASE"/>
    <property type="match status" value="1"/>
</dbReference>
<dbReference type="Proteomes" id="UP000029444">
    <property type="component" value="Unassembled WGS sequence"/>
</dbReference>
<keyword evidence="1" id="KW-0059">Arsenical resistance</keyword>
<feature type="domain" description="Phosphotyrosine protein phosphatase I" evidence="2">
    <location>
        <begin position="6"/>
        <end position="141"/>
    </location>
</feature>
<evidence type="ECO:0000313" key="4">
    <source>
        <dbReference type="Proteomes" id="UP000029444"/>
    </source>
</evidence>
<evidence type="ECO:0000259" key="2">
    <source>
        <dbReference type="SMART" id="SM00226"/>
    </source>
</evidence>
<dbReference type="STRING" id="1177154.Y5S_03449"/>
<dbReference type="InterPro" id="IPR036196">
    <property type="entry name" value="Ptyr_pPase_sf"/>
</dbReference>
<dbReference type="SUPFAM" id="SSF52788">
    <property type="entry name" value="Phosphotyrosine protein phosphatases I"/>
    <property type="match status" value="1"/>
</dbReference>
<dbReference type="PATRIC" id="fig|1177154.3.peg.3458"/>
<dbReference type="PANTHER" id="PTHR43428:SF1">
    <property type="entry name" value="ARSENATE REDUCTASE"/>
    <property type="match status" value="1"/>
</dbReference>
<dbReference type="GO" id="GO:0046685">
    <property type="term" value="P:response to arsenic-containing substance"/>
    <property type="evidence" value="ECO:0007669"/>
    <property type="project" value="UniProtKB-KW"/>
</dbReference>
<accession>A0A095SG37</accession>
<comment type="caution">
    <text evidence="3">The sequence shown here is derived from an EMBL/GenBank/DDBJ whole genome shotgun (WGS) entry which is preliminary data.</text>
</comment>
<dbReference type="OrthoDB" id="9793058at2"/>
<dbReference type="SMART" id="SM00226">
    <property type="entry name" value="LMWPc"/>
    <property type="match status" value="1"/>
</dbReference>
<keyword evidence="4" id="KW-1185">Reference proteome</keyword>
<evidence type="ECO:0000256" key="1">
    <source>
        <dbReference type="ARBA" id="ARBA00022849"/>
    </source>
</evidence>
<dbReference type="AlphaFoldDB" id="A0A095SG37"/>
<protein>
    <submittedName>
        <fullName evidence="3">Arsenate reductase</fullName>
    </submittedName>
</protein>
<dbReference type="EMBL" id="ARXV01000019">
    <property type="protein sequence ID" value="KGD63294.1"/>
    <property type="molecule type" value="Genomic_DNA"/>
</dbReference>
<gene>
    <name evidence="3" type="ORF">Y5S_03449</name>
</gene>
<dbReference type="Pfam" id="PF01451">
    <property type="entry name" value="LMWPc"/>
    <property type="match status" value="1"/>
</dbReference>